<gene>
    <name evidence="1 3" type="ORF">CBG08387</name>
    <name evidence="1" type="ORF">CBG_08387</name>
</gene>
<keyword evidence="2" id="KW-1185">Reference proteome</keyword>
<protein>
    <submittedName>
        <fullName evidence="1">Protein CBG08387</fullName>
    </submittedName>
</protein>
<evidence type="ECO:0000313" key="2">
    <source>
        <dbReference type="Proteomes" id="UP000008549"/>
    </source>
</evidence>
<dbReference type="AlphaFoldDB" id="A8X6F9"/>
<evidence type="ECO:0000313" key="3">
    <source>
        <dbReference type="WormBase" id="CBG08387"/>
    </source>
</evidence>
<sequence>MEEIREWNTSTRIDSEDMMIELTDALNVVEREESLIRTFVFVSTPWALFGGLDIKREDEKVASVVIGPILHEHDDGKQIRAFTVVVWPEGAN</sequence>
<reference evidence="1 2" key="2">
    <citation type="journal article" date="2011" name="PLoS Genet.">
        <title>Caenorhabditis briggsae recombinant inbred line genotypes reveal inter-strain incompatibility and the evolution of recombination.</title>
        <authorList>
            <person name="Ross J.A."/>
            <person name="Koboldt D.C."/>
            <person name="Staisch J.E."/>
            <person name="Chamberlin H.M."/>
            <person name="Gupta B.P."/>
            <person name="Miller R.D."/>
            <person name="Baird S.E."/>
            <person name="Haag E.S."/>
        </authorList>
    </citation>
    <scope>NUCLEOTIDE SEQUENCE [LARGE SCALE GENOMIC DNA]</scope>
    <source>
        <strain evidence="1 2">AF16</strain>
    </source>
</reference>
<dbReference type="InParanoid" id="A8X6F9"/>
<dbReference type="RefSeq" id="XP_002634578.1">
    <property type="nucleotide sequence ID" value="XM_002634532.1"/>
</dbReference>
<dbReference type="HOGENOM" id="CLU_2415266_0_0_1"/>
<dbReference type="WormBase" id="CBG08387">
    <property type="protein sequence ID" value="CBP07959"/>
    <property type="gene ID" value="WBGene00030187"/>
</dbReference>
<dbReference type="CTD" id="8576571"/>
<reference evidence="1 2" key="1">
    <citation type="journal article" date="2003" name="PLoS Biol.">
        <title>The genome sequence of Caenorhabditis briggsae: a platform for comparative genomics.</title>
        <authorList>
            <person name="Stein L.D."/>
            <person name="Bao Z."/>
            <person name="Blasiar D."/>
            <person name="Blumenthal T."/>
            <person name="Brent M.R."/>
            <person name="Chen N."/>
            <person name="Chinwalla A."/>
            <person name="Clarke L."/>
            <person name="Clee C."/>
            <person name="Coghlan A."/>
            <person name="Coulson A."/>
            <person name="D'Eustachio P."/>
            <person name="Fitch D.H."/>
            <person name="Fulton L.A."/>
            <person name="Fulton R.E."/>
            <person name="Griffiths-Jones S."/>
            <person name="Harris T.W."/>
            <person name="Hillier L.W."/>
            <person name="Kamath R."/>
            <person name="Kuwabara P.E."/>
            <person name="Mardis E.R."/>
            <person name="Marra M.A."/>
            <person name="Miner T.L."/>
            <person name="Minx P."/>
            <person name="Mullikin J.C."/>
            <person name="Plumb R.W."/>
            <person name="Rogers J."/>
            <person name="Schein J.E."/>
            <person name="Sohrmann M."/>
            <person name="Spieth J."/>
            <person name="Stajich J.E."/>
            <person name="Wei C."/>
            <person name="Willey D."/>
            <person name="Wilson R.K."/>
            <person name="Durbin R."/>
            <person name="Waterston R.H."/>
        </authorList>
    </citation>
    <scope>NUCLEOTIDE SEQUENCE [LARGE SCALE GENOMIC DNA]</scope>
    <source>
        <strain evidence="1 2">AF16</strain>
    </source>
</reference>
<accession>A8X6F9</accession>
<dbReference type="KEGG" id="cbr:CBG_08387"/>
<name>A8X6F9_CAEBR</name>
<organism evidence="1 2">
    <name type="scientific">Caenorhabditis briggsae</name>
    <dbReference type="NCBI Taxonomy" id="6238"/>
    <lineage>
        <taxon>Eukaryota</taxon>
        <taxon>Metazoa</taxon>
        <taxon>Ecdysozoa</taxon>
        <taxon>Nematoda</taxon>
        <taxon>Chromadorea</taxon>
        <taxon>Rhabditida</taxon>
        <taxon>Rhabditina</taxon>
        <taxon>Rhabditomorpha</taxon>
        <taxon>Rhabditoidea</taxon>
        <taxon>Rhabditidae</taxon>
        <taxon>Peloderinae</taxon>
        <taxon>Caenorhabditis</taxon>
    </lineage>
</organism>
<dbReference type="EMBL" id="HE601100">
    <property type="protein sequence ID" value="CAP28220.1"/>
    <property type="molecule type" value="Genomic_DNA"/>
</dbReference>
<dbReference type="GeneID" id="8576571"/>
<dbReference type="Proteomes" id="UP000008549">
    <property type="component" value="Unassembled WGS sequence"/>
</dbReference>
<evidence type="ECO:0000313" key="1">
    <source>
        <dbReference type="EMBL" id="CAP28220.1"/>
    </source>
</evidence>
<proteinExistence type="predicted"/>